<gene>
    <name evidence="1" type="ORF">NFRAN_1724</name>
</gene>
<evidence type="ECO:0008006" key="3">
    <source>
        <dbReference type="Google" id="ProtNLM"/>
    </source>
</evidence>
<dbReference type="KEGG" id="nfn:NFRAN_1724"/>
<dbReference type="RefSeq" id="WP_134484198.1">
    <property type="nucleotide sequence ID" value="NZ_LR216287.1"/>
</dbReference>
<evidence type="ECO:0000313" key="1">
    <source>
        <dbReference type="EMBL" id="VFJ14046.1"/>
    </source>
</evidence>
<dbReference type="OrthoDB" id="29226at2157"/>
<keyword evidence="2" id="KW-1185">Reference proteome</keyword>
<name>A0A484IGG9_9ARCH</name>
<dbReference type="AlphaFoldDB" id="A0A484IGG9"/>
<accession>A0A484IGG9</accession>
<dbReference type="GeneID" id="39421039"/>
<dbReference type="Proteomes" id="UP000294299">
    <property type="component" value="Chromosome NFRAN"/>
</dbReference>
<organism evidence="1 2">
    <name type="scientific">Candidatus Nitrosocosmicus franklandianus</name>
    <dbReference type="NCBI Taxonomy" id="1798806"/>
    <lineage>
        <taxon>Archaea</taxon>
        <taxon>Nitrososphaerota</taxon>
        <taxon>Nitrososphaeria</taxon>
        <taxon>Nitrososphaerales</taxon>
        <taxon>Nitrososphaeraceae</taxon>
        <taxon>Candidatus Nitrosocosmicus</taxon>
    </lineage>
</organism>
<protein>
    <recommendedName>
        <fullName evidence="3">Antitoxin SocA-like Panacea domain-containing protein</fullName>
    </recommendedName>
</protein>
<reference evidence="1 2" key="1">
    <citation type="submission" date="2019-02" db="EMBL/GenBank/DDBJ databases">
        <authorList>
            <person name="Lehtovirta-Morley E L."/>
        </authorList>
    </citation>
    <scope>NUCLEOTIDE SEQUENCE [LARGE SCALE GENOMIC DNA]</scope>
    <source>
        <strain evidence="1">NFRAN1</strain>
    </source>
</reference>
<dbReference type="EMBL" id="LR216287">
    <property type="protein sequence ID" value="VFJ14046.1"/>
    <property type="molecule type" value="Genomic_DNA"/>
</dbReference>
<proteinExistence type="predicted"/>
<sequence length="188" mass="22109">MNKETLDFLVFLNNNKLVDLRCIHYDSDIGFYNRKKLQKLVFLAQSRFNLPSNYAYDIYKHGPYSPRFSADYYQMNLDIVNQKTYSLPSSFDENRYTALFIDKDINWLEVSTTAIDLFDKNKDIHIKDLVNSICNLKPQFSIPYITKVVNDLLREKLITSIREELESIRKKIPDLLKALAKEDPALIK</sequence>
<evidence type="ECO:0000313" key="2">
    <source>
        <dbReference type="Proteomes" id="UP000294299"/>
    </source>
</evidence>